<evidence type="ECO:0000313" key="3">
    <source>
        <dbReference type="WBParaSite" id="jg20600"/>
    </source>
</evidence>
<dbReference type="InterPro" id="IPR047088">
    <property type="entry name" value="ORC5_C"/>
</dbReference>
<dbReference type="PANTHER" id="PTHR12705">
    <property type="entry name" value="ORIGIN RECOGNITION COMPLEX SUBUNIT 5"/>
    <property type="match status" value="1"/>
</dbReference>
<name>A0A915DLE8_9BILA</name>
<accession>A0A915DLE8</accession>
<evidence type="ECO:0000313" key="2">
    <source>
        <dbReference type="Proteomes" id="UP000887574"/>
    </source>
</evidence>
<dbReference type="Proteomes" id="UP000887574">
    <property type="component" value="Unplaced"/>
</dbReference>
<dbReference type="InterPro" id="IPR020796">
    <property type="entry name" value="ORC5"/>
</dbReference>
<reference evidence="3" key="1">
    <citation type="submission" date="2022-11" db="UniProtKB">
        <authorList>
            <consortium name="WormBaseParasite"/>
        </authorList>
    </citation>
    <scope>IDENTIFICATION</scope>
</reference>
<dbReference type="WBParaSite" id="jg20600">
    <property type="protein sequence ID" value="jg20600"/>
    <property type="gene ID" value="jg20600"/>
</dbReference>
<dbReference type="AlphaFoldDB" id="A0A915DLE8"/>
<dbReference type="PANTHER" id="PTHR12705:SF0">
    <property type="entry name" value="ORIGIN RECOGNITION COMPLEX SUBUNIT 5"/>
    <property type="match status" value="1"/>
</dbReference>
<protein>
    <submittedName>
        <fullName evidence="3">Origin recognition complex subunit 5 C-terminal domain-containing protein</fullName>
    </submittedName>
</protein>
<keyword evidence="2" id="KW-1185">Reference proteome</keyword>
<sequence length="385" mass="44651">MDIDKICELVAQLVKTDTNVINHIHCYGINYLAANSFISSLQDAIEVPCDPEKNQKECCASIYDCINYDGKSKDLFAAVEEEIRQLKADTQLYHAFVLSSAEEFQQFNKESLRTFIHRFKQNRSIKLITISEKPWSKIESDMLKMTLSNPIQFHIPVPKNDVLVTRISDSLSVREDFVKMIVDLVELYYAGFEILQHIVKMVAENVRSRICALCKEIKNDSAFPSGLSSQEEVSDYMDYPLHAKFLIIAAYCASYNPPVTDRRFFFSRQDILRRRKNVTVAVKDREKFHETGPKPFDHQRVLFIFLFFWHTYTDDITKKETFEIDLNSQLVNLMSVGILKMTSTPEYLDMPKYRCLCSLKFADGIARSLDKDLNIRDFLLDFAVD</sequence>
<proteinExistence type="predicted"/>
<feature type="domain" description="Origin recognition complex subunit 5 C-terminal" evidence="1">
    <location>
        <begin position="240"/>
        <end position="373"/>
    </location>
</feature>
<evidence type="ECO:0000259" key="1">
    <source>
        <dbReference type="Pfam" id="PF14630"/>
    </source>
</evidence>
<dbReference type="GO" id="GO:0005664">
    <property type="term" value="C:nuclear origin of replication recognition complex"/>
    <property type="evidence" value="ECO:0007669"/>
    <property type="project" value="TreeGrafter"/>
</dbReference>
<dbReference type="GO" id="GO:0006270">
    <property type="term" value="P:DNA replication initiation"/>
    <property type="evidence" value="ECO:0007669"/>
    <property type="project" value="TreeGrafter"/>
</dbReference>
<organism evidence="2 3">
    <name type="scientific">Ditylenchus dipsaci</name>
    <dbReference type="NCBI Taxonomy" id="166011"/>
    <lineage>
        <taxon>Eukaryota</taxon>
        <taxon>Metazoa</taxon>
        <taxon>Ecdysozoa</taxon>
        <taxon>Nematoda</taxon>
        <taxon>Chromadorea</taxon>
        <taxon>Rhabditida</taxon>
        <taxon>Tylenchina</taxon>
        <taxon>Tylenchomorpha</taxon>
        <taxon>Sphaerularioidea</taxon>
        <taxon>Anguinidae</taxon>
        <taxon>Anguininae</taxon>
        <taxon>Ditylenchus</taxon>
    </lineage>
</organism>
<dbReference type="Pfam" id="PF14630">
    <property type="entry name" value="ORC5_C"/>
    <property type="match status" value="1"/>
</dbReference>
<dbReference type="GO" id="GO:0003688">
    <property type="term" value="F:DNA replication origin binding"/>
    <property type="evidence" value="ECO:0007669"/>
    <property type="project" value="TreeGrafter"/>
</dbReference>